<feature type="DNA-binding region" description="H-T-H motif" evidence="4">
    <location>
        <begin position="32"/>
        <end position="51"/>
    </location>
</feature>
<comment type="caution">
    <text evidence="6">The sequence shown here is derived from an EMBL/GenBank/DDBJ whole genome shotgun (WGS) entry which is preliminary data.</text>
</comment>
<dbReference type="EMBL" id="JAVDYB010000001">
    <property type="protein sequence ID" value="MDR7277233.1"/>
    <property type="molecule type" value="Genomic_DNA"/>
</dbReference>
<evidence type="ECO:0000313" key="6">
    <source>
        <dbReference type="EMBL" id="MDR7277233.1"/>
    </source>
</evidence>
<evidence type="ECO:0000256" key="2">
    <source>
        <dbReference type="ARBA" id="ARBA00023125"/>
    </source>
</evidence>
<dbReference type="InterPro" id="IPR009057">
    <property type="entry name" value="Homeodomain-like_sf"/>
</dbReference>
<dbReference type="PRINTS" id="PR00455">
    <property type="entry name" value="HTHTETR"/>
</dbReference>
<sequence length="182" mass="20050">MDADDPRAVRSRERIVSAARELLRGEGPAAVTFAAVAQRAGVGRATVYRHWATVDALRDEIMDEFTLPFFERPGRPLPQWLHGQLRRLADELTTPAAARMTTSLIQRDAADDGALNSRRDRLFGVLEERLAAVLHQAGSTTTRPAEEVAASLIGPLLYLCLARGRRASDDFIRTLIAEHLPG</sequence>
<dbReference type="GO" id="GO:0000976">
    <property type="term" value="F:transcription cis-regulatory region binding"/>
    <property type="evidence" value="ECO:0007669"/>
    <property type="project" value="TreeGrafter"/>
</dbReference>
<dbReference type="Pfam" id="PF00440">
    <property type="entry name" value="TetR_N"/>
    <property type="match status" value="1"/>
</dbReference>
<reference evidence="6" key="1">
    <citation type="submission" date="2023-07" db="EMBL/GenBank/DDBJ databases">
        <title>Sequencing the genomes of 1000 actinobacteria strains.</title>
        <authorList>
            <person name="Klenk H.-P."/>
        </authorList>
    </citation>
    <scope>NUCLEOTIDE SEQUENCE</scope>
    <source>
        <strain evidence="6">DSM 44707</strain>
    </source>
</reference>
<dbReference type="InterPro" id="IPR036271">
    <property type="entry name" value="Tet_transcr_reg_TetR-rel_C_sf"/>
</dbReference>
<dbReference type="PANTHER" id="PTHR30055">
    <property type="entry name" value="HTH-TYPE TRANSCRIPTIONAL REGULATOR RUTR"/>
    <property type="match status" value="1"/>
</dbReference>
<accession>A0AAE3YRQ1</accession>
<name>A0AAE3YRQ1_9ACTN</name>
<keyword evidence="2 4" id="KW-0238">DNA-binding</keyword>
<dbReference type="SUPFAM" id="SSF48498">
    <property type="entry name" value="Tetracyclin repressor-like, C-terminal domain"/>
    <property type="match status" value="1"/>
</dbReference>
<dbReference type="InterPro" id="IPR001647">
    <property type="entry name" value="HTH_TetR"/>
</dbReference>
<gene>
    <name evidence="6" type="ORF">J2S41_004011</name>
</gene>
<keyword evidence="7" id="KW-1185">Reference proteome</keyword>
<dbReference type="GO" id="GO:0003700">
    <property type="term" value="F:DNA-binding transcription factor activity"/>
    <property type="evidence" value="ECO:0007669"/>
    <property type="project" value="TreeGrafter"/>
</dbReference>
<keyword evidence="3" id="KW-0804">Transcription</keyword>
<evidence type="ECO:0000313" key="7">
    <source>
        <dbReference type="Proteomes" id="UP001183643"/>
    </source>
</evidence>
<dbReference type="AlphaFoldDB" id="A0AAE3YRQ1"/>
<proteinExistence type="predicted"/>
<dbReference type="InterPro" id="IPR050109">
    <property type="entry name" value="HTH-type_TetR-like_transc_reg"/>
</dbReference>
<evidence type="ECO:0000256" key="4">
    <source>
        <dbReference type="PROSITE-ProRule" id="PRU00335"/>
    </source>
</evidence>
<evidence type="ECO:0000259" key="5">
    <source>
        <dbReference type="PROSITE" id="PS50977"/>
    </source>
</evidence>
<protein>
    <submittedName>
        <fullName evidence="6">AcrR family transcriptional regulator</fullName>
    </submittedName>
</protein>
<dbReference type="PANTHER" id="PTHR30055:SF234">
    <property type="entry name" value="HTH-TYPE TRANSCRIPTIONAL REGULATOR BETI"/>
    <property type="match status" value="1"/>
</dbReference>
<dbReference type="Proteomes" id="UP001183643">
    <property type="component" value="Unassembled WGS sequence"/>
</dbReference>
<dbReference type="SUPFAM" id="SSF46689">
    <property type="entry name" value="Homeodomain-like"/>
    <property type="match status" value="1"/>
</dbReference>
<dbReference type="Gene3D" id="1.10.357.10">
    <property type="entry name" value="Tetracycline Repressor, domain 2"/>
    <property type="match status" value="1"/>
</dbReference>
<evidence type="ECO:0000256" key="3">
    <source>
        <dbReference type="ARBA" id="ARBA00023163"/>
    </source>
</evidence>
<dbReference type="PROSITE" id="PS50977">
    <property type="entry name" value="HTH_TETR_2"/>
    <property type="match status" value="1"/>
</dbReference>
<dbReference type="RefSeq" id="WP_310369428.1">
    <property type="nucleotide sequence ID" value="NZ_JAVDYB010000001.1"/>
</dbReference>
<organism evidence="6 7">
    <name type="scientific">Catenuloplanes atrovinosus</name>
    <dbReference type="NCBI Taxonomy" id="137266"/>
    <lineage>
        <taxon>Bacteria</taxon>
        <taxon>Bacillati</taxon>
        <taxon>Actinomycetota</taxon>
        <taxon>Actinomycetes</taxon>
        <taxon>Micromonosporales</taxon>
        <taxon>Micromonosporaceae</taxon>
        <taxon>Catenuloplanes</taxon>
    </lineage>
</organism>
<feature type="domain" description="HTH tetR-type" evidence="5">
    <location>
        <begin position="9"/>
        <end position="69"/>
    </location>
</feature>
<keyword evidence="1" id="KW-0805">Transcription regulation</keyword>
<evidence type="ECO:0000256" key="1">
    <source>
        <dbReference type="ARBA" id="ARBA00023015"/>
    </source>
</evidence>